<comment type="caution">
    <text evidence="1">The sequence shown here is derived from an EMBL/GenBank/DDBJ whole genome shotgun (WGS) entry which is preliminary data.</text>
</comment>
<reference evidence="1" key="1">
    <citation type="thesis" date="2020" institute="ProQuest LLC" country="789 East Eisenhower Parkway, Ann Arbor, MI, USA">
        <title>Comparative Genomics and Chromosome Evolution.</title>
        <authorList>
            <person name="Mudd A.B."/>
        </authorList>
    </citation>
    <scope>NUCLEOTIDE SEQUENCE</scope>
    <source>
        <strain evidence="1">237g6f4</strain>
        <tissue evidence="1">Blood</tissue>
    </source>
</reference>
<name>A0AAV6ZD13_ENGPU</name>
<organism evidence="1 2">
    <name type="scientific">Engystomops pustulosus</name>
    <name type="common">Tungara frog</name>
    <name type="synonym">Physalaemus pustulosus</name>
    <dbReference type="NCBI Taxonomy" id="76066"/>
    <lineage>
        <taxon>Eukaryota</taxon>
        <taxon>Metazoa</taxon>
        <taxon>Chordata</taxon>
        <taxon>Craniata</taxon>
        <taxon>Vertebrata</taxon>
        <taxon>Euteleostomi</taxon>
        <taxon>Amphibia</taxon>
        <taxon>Batrachia</taxon>
        <taxon>Anura</taxon>
        <taxon>Neobatrachia</taxon>
        <taxon>Hyloidea</taxon>
        <taxon>Leptodactylidae</taxon>
        <taxon>Leiuperinae</taxon>
        <taxon>Engystomops</taxon>
    </lineage>
</organism>
<dbReference type="Proteomes" id="UP000824782">
    <property type="component" value="Unassembled WGS sequence"/>
</dbReference>
<proteinExistence type="predicted"/>
<keyword evidence="2" id="KW-1185">Reference proteome</keyword>
<evidence type="ECO:0000313" key="2">
    <source>
        <dbReference type="Proteomes" id="UP000824782"/>
    </source>
</evidence>
<dbReference type="EMBL" id="WNYA01001242">
    <property type="protein sequence ID" value="KAG8546115.1"/>
    <property type="molecule type" value="Genomic_DNA"/>
</dbReference>
<accession>A0AAV6ZD13</accession>
<dbReference type="AlphaFoldDB" id="A0AAV6ZD13"/>
<sequence length="168" mass="18348">MEDSKDINASSGYDCPLSTPQQGLLNLDAFQTSLSPIKNGKLATEKGESNYLKDGGIEDVQLCHTNQNTESISVPVSSGLLKEPFCSSPCLGMQYLFFGDDLEHSTKCTDTFYSKNCHLDLNELEISSETTLETESTIELPTLVANNSLSVMEEYVPFLDTTSKSNGL</sequence>
<evidence type="ECO:0000313" key="1">
    <source>
        <dbReference type="EMBL" id="KAG8546115.1"/>
    </source>
</evidence>
<protein>
    <submittedName>
        <fullName evidence="1">Uncharacterized protein</fullName>
    </submittedName>
</protein>
<gene>
    <name evidence="1" type="ORF">GDO81_019746</name>
</gene>